<keyword evidence="3" id="KW-1185">Reference proteome</keyword>
<feature type="compositionally biased region" description="Basic and acidic residues" evidence="1">
    <location>
        <begin position="574"/>
        <end position="583"/>
    </location>
</feature>
<reference evidence="2 3" key="1">
    <citation type="submission" date="2015-10" db="EMBL/GenBank/DDBJ databases">
        <title>Draft genome sequence of Streptomyces yokosukanensis DSM 40224, type strain for the species Streptomyces yokosukanensis.</title>
        <authorList>
            <person name="Ruckert C."/>
            <person name="Winkler A."/>
            <person name="Kalinowski J."/>
            <person name="Kampfer P."/>
            <person name="Glaeser S."/>
        </authorList>
    </citation>
    <scope>NUCLEOTIDE SEQUENCE [LARGE SCALE GENOMIC DNA]</scope>
    <source>
        <strain evidence="2 3">DSM 40224</strain>
    </source>
</reference>
<evidence type="ECO:0000313" key="3">
    <source>
        <dbReference type="Proteomes" id="UP000053127"/>
    </source>
</evidence>
<comment type="caution">
    <text evidence="2">The sequence shown here is derived from an EMBL/GenBank/DDBJ whole genome shotgun (WGS) entry which is preliminary data.</text>
</comment>
<evidence type="ECO:0000313" key="2">
    <source>
        <dbReference type="EMBL" id="KUM98993.1"/>
    </source>
</evidence>
<protein>
    <submittedName>
        <fullName evidence="2">Uncharacterized protein</fullName>
    </submittedName>
</protein>
<dbReference type="Proteomes" id="UP000053127">
    <property type="component" value="Unassembled WGS sequence"/>
</dbReference>
<feature type="compositionally biased region" description="Pro residues" evidence="1">
    <location>
        <begin position="152"/>
        <end position="172"/>
    </location>
</feature>
<proteinExistence type="predicted"/>
<dbReference type="STRING" id="67386.AQI95_41030"/>
<organism evidence="2 3">
    <name type="scientific">Streptomyces yokosukanensis</name>
    <dbReference type="NCBI Taxonomy" id="67386"/>
    <lineage>
        <taxon>Bacteria</taxon>
        <taxon>Bacillati</taxon>
        <taxon>Actinomycetota</taxon>
        <taxon>Actinomycetes</taxon>
        <taxon>Kitasatosporales</taxon>
        <taxon>Streptomycetaceae</taxon>
        <taxon>Streptomyces</taxon>
    </lineage>
</organism>
<feature type="region of interest" description="Disordered" evidence="1">
    <location>
        <begin position="145"/>
        <end position="200"/>
    </location>
</feature>
<gene>
    <name evidence="2" type="ORF">AQI95_41030</name>
</gene>
<dbReference type="EMBL" id="LMWN01000073">
    <property type="protein sequence ID" value="KUM98993.1"/>
    <property type="molecule type" value="Genomic_DNA"/>
</dbReference>
<dbReference type="AlphaFoldDB" id="A0A117PYJ6"/>
<accession>A0A117PYJ6</accession>
<evidence type="ECO:0000256" key="1">
    <source>
        <dbReference type="SAM" id="MobiDB-lite"/>
    </source>
</evidence>
<sequence length="597" mass="64058">MTCHFPITVSIVGEPSAAGLEQLGRAVEEALAERFRQARQHLTTVTAREPAVPVVTGGEPRDPLRTGPGRRTYLVPSFDGAGALKPVRLAAAAPPSRDPALLSDAQLDTEYLQVRSWLLGHGVPDVAYSGMRTYADALEGELRRRSGAGASPPGPPPGPSLPGPPLPGPPLVLRPEALAHDVPGPPTDRPRPRTGSYAGGAYGEQDLPHLLGQRGVHAVITSTGAGAHRLNEPGIDYVGIHAGTGELWLVDNKASNEVKVLDGAEVTSLGENLHPSLTRAIGKIEQAAAFEGKADVLKRLGRARDAVAAGRPIPDELKIRLIVTNAGGYVDGAKSLPPQVEFLDLVGPEARAARLADIAKAEATGVSPTRPRSRRDTETMRRRVGGVVSREPIRVPVRVRVASGVRAAGIGLAKVVVAVIWAQVAAKAREQYESRKIREWTEPKLAAMEPEIQSRLDSQVPELVQLQLRNPGKPLYGVVGVLTTIHRRGSDENLMDAEVELTSVSVAVERIEHSETSRATGGSRWLAGQWQKDLVRTTHSVELQPFGRDELATVLRAELAQEEADAGAQSMKPEQARASERRRDELAAQLTWLEREP</sequence>
<name>A0A117PYJ6_9ACTN</name>
<feature type="region of interest" description="Disordered" evidence="1">
    <location>
        <begin position="363"/>
        <end position="383"/>
    </location>
</feature>
<feature type="region of interest" description="Disordered" evidence="1">
    <location>
        <begin position="562"/>
        <end position="583"/>
    </location>
</feature>